<dbReference type="InterPro" id="IPR046373">
    <property type="entry name" value="Acyl-CoA_Oxase/DH_mid-dom_sf"/>
</dbReference>
<evidence type="ECO:0000259" key="7">
    <source>
        <dbReference type="Pfam" id="PF02770"/>
    </source>
</evidence>
<dbReference type="Gene3D" id="1.20.140.10">
    <property type="entry name" value="Butyryl-CoA Dehydrogenase, subunit A, domain 3"/>
    <property type="match status" value="1"/>
</dbReference>
<dbReference type="CDD" id="cd00567">
    <property type="entry name" value="ACAD"/>
    <property type="match status" value="1"/>
</dbReference>
<evidence type="ECO:0000256" key="4">
    <source>
        <dbReference type="ARBA" id="ARBA00022827"/>
    </source>
</evidence>
<dbReference type="Gene3D" id="1.10.540.10">
    <property type="entry name" value="Acyl-CoA dehydrogenase/oxidase, N-terminal domain"/>
    <property type="match status" value="1"/>
</dbReference>
<evidence type="ECO:0000256" key="3">
    <source>
        <dbReference type="ARBA" id="ARBA00022630"/>
    </source>
</evidence>
<dbReference type="InterPro" id="IPR013786">
    <property type="entry name" value="AcylCoA_DH/ox_N"/>
</dbReference>
<comment type="similarity">
    <text evidence="2 5">Belongs to the acyl-CoA dehydrogenase family.</text>
</comment>
<comment type="caution">
    <text evidence="9">The sequence shown here is derived from an EMBL/GenBank/DDBJ whole genome shotgun (WGS) entry which is preliminary data.</text>
</comment>
<keyword evidence="5 9" id="KW-0560">Oxidoreductase</keyword>
<dbReference type="EMBL" id="JARXVC010000025">
    <property type="protein sequence ID" value="MDH6284702.1"/>
    <property type="molecule type" value="Genomic_DNA"/>
</dbReference>
<dbReference type="InterPro" id="IPR009100">
    <property type="entry name" value="AcylCoA_DH/oxidase_NM_dom_sf"/>
</dbReference>
<name>A0ABT6MK48_9NOCA</name>
<dbReference type="SUPFAM" id="SSF47203">
    <property type="entry name" value="Acyl-CoA dehydrogenase C-terminal domain-like"/>
    <property type="match status" value="1"/>
</dbReference>
<evidence type="ECO:0000256" key="1">
    <source>
        <dbReference type="ARBA" id="ARBA00001974"/>
    </source>
</evidence>
<keyword evidence="3 5" id="KW-0285">Flavoprotein</keyword>
<dbReference type="InterPro" id="IPR036250">
    <property type="entry name" value="AcylCo_DH-like_C"/>
</dbReference>
<accession>A0ABT6MK48</accession>
<evidence type="ECO:0000256" key="5">
    <source>
        <dbReference type="RuleBase" id="RU362125"/>
    </source>
</evidence>
<dbReference type="SUPFAM" id="SSF56645">
    <property type="entry name" value="Acyl-CoA dehydrogenase NM domain-like"/>
    <property type="match status" value="1"/>
</dbReference>
<dbReference type="GO" id="GO:0016491">
    <property type="term" value="F:oxidoreductase activity"/>
    <property type="evidence" value="ECO:0007669"/>
    <property type="project" value="UniProtKB-KW"/>
</dbReference>
<dbReference type="InterPro" id="IPR037069">
    <property type="entry name" value="AcylCoA_DH/ox_N_sf"/>
</dbReference>
<comment type="cofactor">
    <cofactor evidence="1 5">
        <name>FAD</name>
        <dbReference type="ChEBI" id="CHEBI:57692"/>
    </cofactor>
</comment>
<feature type="domain" description="Acyl-CoA dehydrogenase/oxidase C-terminal" evidence="6">
    <location>
        <begin position="228"/>
        <end position="377"/>
    </location>
</feature>
<feature type="domain" description="Acyl-CoA dehydrogenase/oxidase N-terminal" evidence="8">
    <location>
        <begin position="7"/>
        <end position="117"/>
    </location>
</feature>
<feature type="domain" description="Acyl-CoA oxidase/dehydrogenase middle" evidence="7">
    <location>
        <begin position="122"/>
        <end position="216"/>
    </location>
</feature>
<protein>
    <submittedName>
        <fullName evidence="9">Cyclohexanecarboxyl-CoA dehydrogenase</fullName>
        <ecNumber evidence="9">1.3.99.-</ecNumber>
    </submittedName>
</protein>
<keyword evidence="10" id="KW-1185">Reference proteome</keyword>
<gene>
    <name evidence="9" type="ORF">M2280_005963</name>
</gene>
<evidence type="ECO:0000256" key="2">
    <source>
        <dbReference type="ARBA" id="ARBA00009347"/>
    </source>
</evidence>
<dbReference type="PANTHER" id="PTHR43884:SF12">
    <property type="entry name" value="ISOVALERYL-COA DEHYDROGENASE, MITOCHONDRIAL-RELATED"/>
    <property type="match status" value="1"/>
</dbReference>
<dbReference type="Pfam" id="PF00441">
    <property type="entry name" value="Acyl-CoA_dh_1"/>
    <property type="match status" value="1"/>
</dbReference>
<keyword evidence="4 5" id="KW-0274">FAD</keyword>
<dbReference type="Pfam" id="PF02771">
    <property type="entry name" value="Acyl-CoA_dh_N"/>
    <property type="match status" value="1"/>
</dbReference>
<dbReference type="PIRSF" id="PIRSF016578">
    <property type="entry name" value="HsaA"/>
    <property type="match status" value="1"/>
</dbReference>
<dbReference type="PANTHER" id="PTHR43884">
    <property type="entry name" value="ACYL-COA DEHYDROGENASE"/>
    <property type="match status" value="1"/>
</dbReference>
<sequence length="385" mass="41614">MVSFSFTEDQQEFADTLSAFSTRELLPHYRDRSASYEFPFDAFKQLGELGVLGIGLPEEFGGTGVEDPIMLGLATEVLAAGDINLASAPVQAGLVGSQLAHAGREVQERYLPALINGLETVAIALTEPGSGSDALGLRTIAEPCPGGWRLSGEKTAISWAMNASAVLVYARTPGTRGSSGVSCFLVPLDAEGVSTHHMIGMGCLPLGWGSIHFDNVFVPTSHLVGEEGRGFHSVMHHFDFSRAALGLMCLGAARQSLDEAVAYAQQRESFGKPLADYQGISFGIAEQATYLEAARWICYRALWLREEGQPHTSLASMGKWWPPRVAREAIEVSMRVHGNLGYSAEFPLQQRYRDVMGYLVAADGTAEIQKRIIAKEIFARGTVSL</sequence>
<dbReference type="PROSITE" id="PS00072">
    <property type="entry name" value="ACYL_COA_DH_1"/>
    <property type="match status" value="1"/>
</dbReference>
<reference evidence="9 10" key="1">
    <citation type="submission" date="2023-04" db="EMBL/GenBank/DDBJ databases">
        <title>Forest soil microbial communities from Buena Vista Peninsula, Colon Province, Panama.</title>
        <authorList>
            <person name="Bouskill N."/>
        </authorList>
    </citation>
    <scope>NUCLEOTIDE SEQUENCE [LARGE SCALE GENOMIC DNA]</scope>
    <source>
        <strain evidence="9 10">CFH S0262</strain>
    </source>
</reference>
<dbReference type="Gene3D" id="2.40.110.10">
    <property type="entry name" value="Butyryl-CoA Dehydrogenase, subunit A, domain 2"/>
    <property type="match status" value="1"/>
</dbReference>
<dbReference type="InterPro" id="IPR009075">
    <property type="entry name" value="AcylCo_DH/oxidase_C"/>
</dbReference>
<dbReference type="Proteomes" id="UP001160334">
    <property type="component" value="Unassembled WGS sequence"/>
</dbReference>
<evidence type="ECO:0000313" key="10">
    <source>
        <dbReference type="Proteomes" id="UP001160334"/>
    </source>
</evidence>
<dbReference type="Pfam" id="PF02770">
    <property type="entry name" value="Acyl-CoA_dh_M"/>
    <property type="match status" value="1"/>
</dbReference>
<proteinExistence type="inferred from homology"/>
<dbReference type="InterPro" id="IPR006089">
    <property type="entry name" value="Acyl-CoA_DH_CS"/>
</dbReference>
<evidence type="ECO:0000259" key="8">
    <source>
        <dbReference type="Pfam" id="PF02771"/>
    </source>
</evidence>
<dbReference type="EC" id="1.3.99.-" evidence="9"/>
<dbReference type="RefSeq" id="WP_280763900.1">
    <property type="nucleotide sequence ID" value="NZ_JARXVC010000025.1"/>
</dbReference>
<evidence type="ECO:0000259" key="6">
    <source>
        <dbReference type="Pfam" id="PF00441"/>
    </source>
</evidence>
<evidence type="ECO:0000313" key="9">
    <source>
        <dbReference type="EMBL" id="MDH6284702.1"/>
    </source>
</evidence>
<dbReference type="InterPro" id="IPR006091">
    <property type="entry name" value="Acyl-CoA_Oxase/DH_mid-dom"/>
</dbReference>
<organism evidence="9 10">
    <name type="scientific">Prescottella agglutinans</name>
    <dbReference type="NCBI Taxonomy" id="1644129"/>
    <lineage>
        <taxon>Bacteria</taxon>
        <taxon>Bacillati</taxon>
        <taxon>Actinomycetota</taxon>
        <taxon>Actinomycetes</taxon>
        <taxon>Mycobacteriales</taxon>
        <taxon>Nocardiaceae</taxon>
        <taxon>Prescottella</taxon>
    </lineage>
</organism>